<organism evidence="2 3">
    <name type="scientific">Nephila pilipes</name>
    <name type="common">Giant wood spider</name>
    <name type="synonym">Nephila maculata</name>
    <dbReference type="NCBI Taxonomy" id="299642"/>
    <lineage>
        <taxon>Eukaryota</taxon>
        <taxon>Metazoa</taxon>
        <taxon>Ecdysozoa</taxon>
        <taxon>Arthropoda</taxon>
        <taxon>Chelicerata</taxon>
        <taxon>Arachnida</taxon>
        <taxon>Araneae</taxon>
        <taxon>Araneomorphae</taxon>
        <taxon>Entelegynae</taxon>
        <taxon>Araneoidea</taxon>
        <taxon>Nephilidae</taxon>
        <taxon>Nephila</taxon>
    </lineage>
</organism>
<dbReference type="Pfam" id="PF05380">
    <property type="entry name" value="Peptidase_A17"/>
    <property type="match status" value="1"/>
</dbReference>
<comment type="caution">
    <text evidence="2">The sequence shown here is derived from an EMBL/GenBank/DDBJ whole genome shotgun (WGS) entry which is preliminary data.</text>
</comment>
<feature type="non-terminal residue" evidence="2">
    <location>
        <position position="1"/>
    </location>
</feature>
<evidence type="ECO:0000313" key="2">
    <source>
        <dbReference type="EMBL" id="GFS94198.1"/>
    </source>
</evidence>
<feature type="region of interest" description="Disordered" evidence="1">
    <location>
        <begin position="100"/>
        <end position="173"/>
    </location>
</feature>
<keyword evidence="3" id="KW-1185">Reference proteome</keyword>
<name>A0A8X6N512_NEPPI</name>
<dbReference type="Proteomes" id="UP000887013">
    <property type="component" value="Unassembled WGS sequence"/>
</dbReference>
<sequence length="173" mass="18909">MSELHVFLDACKGDYAVCVFVKSEVGSESKVTLIRAKNREAPVKPLSIPSLELMACCIGARLVNSVIRALEARRIVSQRTPTPGVSYASKIKKTFKSCTTQTDSDLNQPNSVAICSSKSETTNSKSGVKSPRKNKHAQLREAKGHGRKKPPKIKKTEIPALDLHPTADDYTML</sequence>
<protein>
    <submittedName>
        <fullName evidence="2">Integrase catalytic domain-containing protein</fullName>
    </submittedName>
</protein>
<evidence type="ECO:0000256" key="1">
    <source>
        <dbReference type="SAM" id="MobiDB-lite"/>
    </source>
</evidence>
<gene>
    <name evidence="2" type="primary">AVEN_110592_1</name>
    <name evidence="2" type="ORF">NPIL_661061</name>
</gene>
<dbReference type="EMBL" id="BMAW01100299">
    <property type="protein sequence ID" value="GFS94198.1"/>
    <property type="molecule type" value="Genomic_DNA"/>
</dbReference>
<feature type="compositionally biased region" description="Polar residues" evidence="1">
    <location>
        <begin position="100"/>
        <end position="127"/>
    </location>
</feature>
<dbReference type="InterPro" id="IPR008042">
    <property type="entry name" value="Retrotrans_Pao"/>
</dbReference>
<dbReference type="AlphaFoldDB" id="A0A8X6N512"/>
<evidence type="ECO:0000313" key="3">
    <source>
        <dbReference type="Proteomes" id="UP000887013"/>
    </source>
</evidence>
<reference evidence="2" key="1">
    <citation type="submission" date="2020-08" db="EMBL/GenBank/DDBJ databases">
        <title>Multicomponent nature underlies the extraordinary mechanical properties of spider dragline silk.</title>
        <authorList>
            <person name="Kono N."/>
            <person name="Nakamura H."/>
            <person name="Mori M."/>
            <person name="Yoshida Y."/>
            <person name="Ohtoshi R."/>
            <person name="Malay A.D."/>
            <person name="Moran D.A.P."/>
            <person name="Tomita M."/>
            <person name="Numata K."/>
            <person name="Arakawa K."/>
        </authorList>
    </citation>
    <scope>NUCLEOTIDE SEQUENCE</scope>
</reference>
<proteinExistence type="predicted"/>
<accession>A0A8X6N512</accession>
<dbReference type="OrthoDB" id="8037279at2759"/>